<dbReference type="EMBL" id="JAWLKA010000003">
    <property type="protein sequence ID" value="MDV6280169.1"/>
    <property type="molecule type" value="Genomic_DNA"/>
</dbReference>
<dbReference type="Proteomes" id="UP001185737">
    <property type="component" value="Unassembled WGS sequence"/>
</dbReference>
<sequence>MTLSELHHVPEAMARRRERVRLRDQEWTHRLTATRTELSHAEATVLVTAITWLGTEAVRSRRVGRHPRLGADLYRLAPAVLADPGAGTHPTAVI</sequence>
<evidence type="ECO:0000313" key="1">
    <source>
        <dbReference type="EMBL" id="MDV6280169.1"/>
    </source>
</evidence>
<evidence type="ECO:0000313" key="2">
    <source>
        <dbReference type="Proteomes" id="UP001185737"/>
    </source>
</evidence>
<name>A0ABU4C9M2_RHOJO</name>
<dbReference type="RefSeq" id="WP_317567808.1">
    <property type="nucleotide sequence ID" value="NZ_JAWLKA010000003.1"/>
</dbReference>
<keyword evidence="2" id="KW-1185">Reference proteome</keyword>
<reference evidence="1 2" key="1">
    <citation type="submission" date="2023-10" db="EMBL/GenBank/DDBJ databases">
        <title>Development of a sustainable strategy for remediation of hydrocarbon-contaminated territories based on the waste exchange concept.</title>
        <authorList>
            <person name="Krivoruchko A."/>
        </authorList>
    </citation>
    <scope>NUCLEOTIDE SEQUENCE [LARGE SCALE GENOMIC DNA]</scope>
    <source>
        <strain evidence="1 2">IEGM 60</strain>
    </source>
</reference>
<proteinExistence type="predicted"/>
<protein>
    <submittedName>
        <fullName evidence="1">Uncharacterized protein</fullName>
    </submittedName>
</protein>
<organism evidence="1 2">
    <name type="scientific">Rhodococcus jostii</name>
    <dbReference type="NCBI Taxonomy" id="132919"/>
    <lineage>
        <taxon>Bacteria</taxon>
        <taxon>Bacillati</taxon>
        <taxon>Actinomycetota</taxon>
        <taxon>Actinomycetes</taxon>
        <taxon>Mycobacteriales</taxon>
        <taxon>Nocardiaceae</taxon>
        <taxon>Rhodococcus</taxon>
    </lineage>
</organism>
<gene>
    <name evidence="1" type="ORF">R3Q59_06615</name>
</gene>
<comment type="caution">
    <text evidence="1">The sequence shown here is derived from an EMBL/GenBank/DDBJ whole genome shotgun (WGS) entry which is preliminary data.</text>
</comment>
<accession>A0ABU4C9M2</accession>